<name>A0A8K0WP29_9HYPO</name>
<dbReference type="AlphaFoldDB" id="A0A8K0WP29"/>
<evidence type="ECO:0000313" key="3">
    <source>
        <dbReference type="Proteomes" id="UP000813444"/>
    </source>
</evidence>
<dbReference type="Proteomes" id="UP000813444">
    <property type="component" value="Unassembled WGS sequence"/>
</dbReference>
<gene>
    <name evidence="2" type="ORF">B0I35DRAFT_271424</name>
</gene>
<comment type="caution">
    <text evidence="2">The sequence shown here is derived from an EMBL/GenBank/DDBJ whole genome shotgun (WGS) entry which is preliminary data.</text>
</comment>
<feature type="transmembrane region" description="Helical" evidence="1">
    <location>
        <begin position="92"/>
        <end position="113"/>
    </location>
</feature>
<evidence type="ECO:0000256" key="1">
    <source>
        <dbReference type="SAM" id="Phobius"/>
    </source>
</evidence>
<evidence type="ECO:0000313" key="2">
    <source>
        <dbReference type="EMBL" id="KAH7313366.1"/>
    </source>
</evidence>
<keyword evidence="1" id="KW-0812">Transmembrane</keyword>
<proteinExistence type="predicted"/>
<feature type="transmembrane region" description="Helical" evidence="1">
    <location>
        <begin position="43"/>
        <end position="61"/>
    </location>
</feature>
<keyword evidence="1" id="KW-1133">Transmembrane helix</keyword>
<protein>
    <submittedName>
        <fullName evidence="2">Uncharacterized protein</fullName>
    </submittedName>
</protein>
<keyword evidence="3" id="KW-1185">Reference proteome</keyword>
<sequence>MNAGRRGGDPGRYSLAPAILFRSWLSLPCCPGSCRFRVLGRPLFYSLFCLVLLLLPLPPWGRGSSSVHTLRIQEARFVFPCPNLCSCLSIPILTLILSAMALSISISSCYCYCNHFLSRLHTLLWHTSSCSYLLSNRIKAVASEIPSLLFLSDPNRITIFHLASSPGPSSPARYAFILLPLSLRLFTFIRRLSSLPPVPGPILRASVGLVLSFPPDSPSVHPFSSLRNNHLIEDIEDSYPSI</sequence>
<keyword evidence="1" id="KW-0472">Membrane</keyword>
<organism evidence="2 3">
    <name type="scientific">Stachybotrys elegans</name>
    <dbReference type="NCBI Taxonomy" id="80388"/>
    <lineage>
        <taxon>Eukaryota</taxon>
        <taxon>Fungi</taxon>
        <taxon>Dikarya</taxon>
        <taxon>Ascomycota</taxon>
        <taxon>Pezizomycotina</taxon>
        <taxon>Sordariomycetes</taxon>
        <taxon>Hypocreomycetidae</taxon>
        <taxon>Hypocreales</taxon>
        <taxon>Stachybotryaceae</taxon>
        <taxon>Stachybotrys</taxon>
    </lineage>
</organism>
<accession>A0A8K0WP29</accession>
<dbReference type="EMBL" id="JAGPNK010000009">
    <property type="protein sequence ID" value="KAH7313366.1"/>
    <property type="molecule type" value="Genomic_DNA"/>
</dbReference>
<reference evidence="2" key="1">
    <citation type="journal article" date="2021" name="Nat. Commun.">
        <title>Genetic determinants of endophytism in the Arabidopsis root mycobiome.</title>
        <authorList>
            <person name="Mesny F."/>
            <person name="Miyauchi S."/>
            <person name="Thiergart T."/>
            <person name="Pickel B."/>
            <person name="Atanasova L."/>
            <person name="Karlsson M."/>
            <person name="Huettel B."/>
            <person name="Barry K.W."/>
            <person name="Haridas S."/>
            <person name="Chen C."/>
            <person name="Bauer D."/>
            <person name="Andreopoulos W."/>
            <person name="Pangilinan J."/>
            <person name="LaButti K."/>
            <person name="Riley R."/>
            <person name="Lipzen A."/>
            <person name="Clum A."/>
            <person name="Drula E."/>
            <person name="Henrissat B."/>
            <person name="Kohler A."/>
            <person name="Grigoriev I.V."/>
            <person name="Martin F.M."/>
            <person name="Hacquard S."/>
        </authorList>
    </citation>
    <scope>NUCLEOTIDE SEQUENCE</scope>
    <source>
        <strain evidence="2">MPI-CAGE-CH-0235</strain>
    </source>
</reference>